<dbReference type="PANTHER" id="PTHR12526">
    <property type="entry name" value="GLYCOSYLTRANSFERASE"/>
    <property type="match status" value="1"/>
</dbReference>
<dbReference type="InterPro" id="IPR028098">
    <property type="entry name" value="Glyco_trans_4-like_N"/>
</dbReference>
<organism evidence="3 4">
    <name type="scientific">Photobacterium kishitanii</name>
    <dbReference type="NCBI Taxonomy" id="318456"/>
    <lineage>
        <taxon>Bacteria</taxon>
        <taxon>Pseudomonadati</taxon>
        <taxon>Pseudomonadota</taxon>
        <taxon>Gammaproteobacteria</taxon>
        <taxon>Vibrionales</taxon>
        <taxon>Vibrionaceae</taxon>
        <taxon>Photobacterium</taxon>
    </lineage>
</organism>
<protein>
    <recommendedName>
        <fullName evidence="5">Glycosyl transferase family 1 domain-containing protein</fullName>
    </recommendedName>
</protein>
<dbReference type="AlphaFoldDB" id="A0A2T3KG59"/>
<proteinExistence type="predicted"/>
<gene>
    <name evidence="3" type="ORF">C9J27_13985</name>
</gene>
<dbReference type="GO" id="GO:1901135">
    <property type="term" value="P:carbohydrate derivative metabolic process"/>
    <property type="evidence" value="ECO:0007669"/>
    <property type="project" value="UniProtKB-ARBA"/>
</dbReference>
<accession>A0A2T3KG59</accession>
<dbReference type="Gene3D" id="3.40.50.2000">
    <property type="entry name" value="Glycogen Phosphorylase B"/>
    <property type="match status" value="2"/>
</dbReference>
<dbReference type="Pfam" id="PF00534">
    <property type="entry name" value="Glycos_transf_1"/>
    <property type="match status" value="1"/>
</dbReference>
<evidence type="ECO:0008006" key="5">
    <source>
        <dbReference type="Google" id="ProtNLM"/>
    </source>
</evidence>
<dbReference type="EMBL" id="PYNF01000012">
    <property type="protein sequence ID" value="PSU97852.1"/>
    <property type="molecule type" value="Genomic_DNA"/>
</dbReference>
<evidence type="ECO:0000313" key="4">
    <source>
        <dbReference type="Proteomes" id="UP000241426"/>
    </source>
</evidence>
<dbReference type="SUPFAM" id="SSF53756">
    <property type="entry name" value="UDP-Glycosyltransferase/glycogen phosphorylase"/>
    <property type="match status" value="1"/>
</dbReference>
<feature type="domain" description="Glycosyltransferase subfamily 4-like N-terminal" evidence="2">
    <location>
        <begin position="44"/>
        <end position="199"/>
    </location>
</feature>
<dbReference type="Pfam" id="PF13439">
    <property type="entry name" value="Glyco_transf_4"/>
    <property type="match status" value="1"/>
</dbReference>
<dbReference type="InterPro" id="IPR001296">
    <property type="entry name" value="Glyco_trans_1"/>
</dbReference>
<dbReference type="GO" id="GO:0016757">
    <property type="term" value="F:glycosyltransferase activity"/>
    <property type="evidence" value="ECO:0007669"/>
    <property type="project" value="InterPro"/>
</dbReference>
<dbReference type="CDD" id="cd03801">
    <property type="entry name" value="GT4_PimA-like"/>
    <property type="match status" value="1"/>
</dbReference>
<evidence type="ECO:0000313" key="3">
    <source>
        <dbReference type="EMBL" id="PSU97852.1"/>
    </source>
</evidence>
<comment type="caution">
    <text evidence="3">The sequence shown here is derived from an EMBL/GenBank/DDBJ whole genome shotgun (WGS) entry which is preliminary data.</text>
</comment>
<dbReference type="Proteomes" id="UP000241426">
    <property type="component" value="Unassembled WGS sequence"/>
</dbReference>
<sequence>MKRKILVLSDYRGGGGAGHVAMQSGALLSEQGYNVDYIFGMDFFKFNALGYCYNLKAKNIIRKKLAISKPDIILIHNFDNLWSPLFLIELNKYKEKSGAKVIMTVHDYHMVSASNSLSYYDDGEKKFFENIPSFKELVTKKLDKRSYIHGLARLVQWYPYYSLLNIQKTFDHFICPSEFIYSKVVQRFNPSIVSVIHNPTSATISSYQIHDDNIVITFAGRLTKDKGIYDFLKAIADSKLVSTKHLVINIIGQGFYFDDIANLKDTLKNQNIDILLHGLQEFKVVKSLFENSSYVLLPSLCYENAPLTLVEGVFAGCKILTMNYGGMAEIANKLDDSILMDDFSSTSIQMVLAKLNTDKEKQATLNDFYLDYSNDSYISKIEKLFHN</sequence>
<evidence type="ECO:0000259" key="2">
    <source>
        <dbReference type="Pfam" id="PF13439"/>
    </source>
</evidence>
<dbReference type="RefSeq" id="WP_107225064.1">
    <property type="nucleotide sequence ID" value="NZ_PYNF01000012.1"/>
</dbReference>
<reference evidence="3 4" key="1">
    <citation type="submission" date="2018-01" db="EMBL/GenBank/DDBJ databases">
        <title>Whole genome sequencing of Histamine producing bacteria.</title>
        <authorList>
            <person name="Butler K."/>
        </authorList>
    </citation>
    <scope>NUCLEOTIDE SEQUENCE [LARGE SCALE GENOMIC DNA]</scope>
    <source>
        <strain evidence="3 4">FS-7.2</strain>
    </source>
</reference>
<dbReference type="PANTHER" id="PTHR12526:SF630">
    <property type="entry name" value="GLYCOSYLTRANSFERASE"/>
    <property type="match status" value="1"/>
</dbReference>
<evidence type="ECO:0000259" key="1">
    <source>
        <dbReference type="Pfam" id="PF00534"/>
    </source>
</evidence>
<name>A0A2T3KG59_9GAMM</name>
<feature type="domain" description="Glycosyl transferase family 1" evidence="1">
    <location>
        <begin position="206"/>
        <end position="365"/>
    </location>
</feature>